<gene>
    <name evidence="2" type="ORF">VZT92_002601</name>
</gene>
<name>A0AAW1G005_ZOAVI</name>
<comment type="caution">
    <text evidence="2">The sequence shown here is derived from an EMBL/GenBank/DDBJ whole genome shotgun (WGS) entry which is preliminary data.</text>
</comment>
<feature type="region of interest" description="Disordered" evidence="1">
    <location>
        <begin position="51"/>
        <end position="78"/>
    </location>
</feature>
<evidence type="ECO:0000256" key="1">
    <source>
        <dbReference type="SAM" id="MobiDB-lite"/>
    </source>
</evidence>
<feature type="compositionally biased region" description="Basic and acidic residues" evidence="1">
    <location>
        <begin position="59"/>
        <end position="78"/>
    </location>
</feature>
<accession>A0AAW1G005</accession>
<sequence length="78" mass="8380">MRARTCEPKSLVDLRGIAPRVGGSSSEALHRRLFIGGSSSQALHRRLFIGGSSSGGSCDAKEGWGGKKDNLKENTWHN</sequence>
<evidence type="ECO:0000313" key="2">
    <source>
        <dbReference type="EMBL" id="KAK9540132.1"/>
    </source>
</evidence>
<dbReference type="EMBL" id="JBCEZU010000013">
    <property type="protein sequence ID" value="KAK9540132.1"/>
    <property type="molecule type" value="Genomic_DNA"/>
</dbReference>
<protein>
    <submittedName>
        <fullName evidence="2">Uncharacterized protein</fullName>
    </submittedName>
</protein>
<organism evidence="2 3">
    <name type="scientific">Zoarces viviparus</name>
    <name type="common">Viviparous eelpout</name>
    <name type="synonym">Blennius viviparus</name>
    <dbReference type="NCBI Taxonomy" id="48416"/>
    <lineage>
        <taxon>Eukaryota</taxon>
        <taxon>Metazoa</taxon>
        <taxon>Chordata</taxon>
        <taxon>Craniata</taxon>
        <taxon>Vertebrata</taxon>
        <taxon>Euteleostomi</taxon>
        <taxon>Actinopterygii</taxon>
        <taxon>Neopterygii</taxon>
        <taxon>Teleostei</taxon>
        <taxon>Neoteleostei</taxon>
        <taxon>Acanthomorphata</taxon>
        <taxon>Eupercaria</taxon>
        <taxon>Perciformes</taxon>
        <taxon>Cottioidei</taxon>
        <taxon>Zoarcales</taxon>
        <taxon>Zoarcidae</taxon>
        <taxon>Zoarcinae</taxon>
        <taxon>Zoarces</taxon>
    </lineage>
</organism>
<proteinExistence type="predicted"/>
<dbReference type="AlphaFoldDB" id="A0AAW1G005"/>
<reference evidence="2 3" key="1">
    <citation type="journal article" date="2024" name="Genome Biol. Evol.">
        <title>Chromosome-level genome assembly of the viviparous eelpout Zoarces viviparus.</title>
        <authorList>
            <person name="Fuhrmann N."/>
            <person name="Brasseur M.V."/>
            <person name="Bakowski C.E."/>
            <person name="Podsiadlowski L."/>
            <person name="Prost S."/>
            <person name="Krehenwinkel H."/>
            <person name="Mayer C."/>
        </authorList>
    </citation>
    <scope>NUCLEOTIDE SEQUENCE [LARGE SCALE GENOMIC DNA]</scope>
    <source>
        <strain evidence="2">NO-MEL_2022_Ind0_liver</strain>
    </source>
</reference>
<keyword evidence="3" id="KW-1185">Reference proteome</keyword>
<dbReference type="Proteomes" id="UP001488805">
    <property type="component" value="Unassembled WGS sequence"/>
</dbReference>
<evidence type="ECO:0000313" key="3">
    <source>
        <dbReference type="Proteomes" id="UP001488805"/>
    </source>
</evidence>